<feature type="region of interest" description="Disordered" evidence="6">
    <location>
        <begin position="1164"/>
        <end position="1184"/>
    </location>
</feature>
<evidence type="ECO:0000256" key="2">
    <source>
        <dbReference type="ARBA" id="ARBA00023125"/>
    </source>
</evidence>
<dbReference type="InterPro" id="IPR001005">
    <property type="entry name" value="SANT/Myb"/>
</dbReference>
<sequence>MELSVTEENKIVEKKLEQLESVLLEENDIFDSDNSSEYGEDEADEQLVIDTSNFNHSDRSLSLSGNSSSVALDNRNDEDLGPEENVSLGFVLEPSDVDRKTLAEQALFLNRKLQETFMGHLNKIKELLRVNALKMDQLNEMPDEPKKQTYCTYFRAPYFRKGSSVPEPNEDAKVKRLSKDYDIIMTESIKDPRFFFRRKHSRHILIKAVIENSKELLLAPLLTKMEYDLERKNTCAKEIEELESKNALDYETLEVAKSTENKKQIKEREKRIKQREAELEKKSQELAEYKIAVAQWEEEIKKKSQIPDQEILATLDTNKIDWMKIAKMNFKGNTSWIDCQKAWENQVCPNLNLKTWSDQEESKLKQLVSKHPVGEWQKIAAALGAGRTAWQCFTHYQRNFNKQLTSRPWTKEEDQKLIKVTQVIKDGLGHYSWSHVGSLMDSRSPKECMIRFGRINPTQNHGKWTQMEDAKLIASHQIFGPTWCRISKYVGTRNAIQCRDRFLNCLDPALNFEKFTYDDDVVLLKLHKKMGPAWAKMLPHFKGRTDNMLLSRYTTLKRWKKKAEWFESQSNETKNMLLGRSLKKEERNELMQRTEAYFKKHLNVDKADYERQQRDRENNVDPDLIPPRPPLHFKYTHRLGLEKSGSYWSQRLNFYKHLSDNLKKSLEKSMSATLKNPSSSKLHAHMAKDIMDEAVQETMQETESEPKIKPKVQKVQRVLNKIFLRECDLRVQDMVKLTQELQCKNKGRIRHLDIDEQLRSLLATKKRLRKRKGRSRHYFNKEPACVQEADAEDLKHTVPCIMMKSLGTDVNRLYTQTRWKGLECMDSIRNQKKFENDPEYISEITKLTEAFSDTSPMGGDGDNLAQLKKGLSEKKMKAIKQIFSEKYQEIRNDLEGTLSSISCDMSLLSSLKDKHNVAEAEQYPQILFAKATTDACKSPDSETESSVADSQSGAEKLPPAVRRLACSLPISTSLRREDRRLSRSLGATTPSKLEFEKLKHMTSEEIAQEKSNMPEVKSLAVEVLPPLPPNTSTVRCLKVLLWKEKDLIKTASPLCKPAKTQENSLPTEGVSQSTTQRNDDNMEVDSIDDCELVEHQHPYHIQPVDTADINFGTSPVTASAEPSFSSATDKLALENNPDYMPVTTISEIKIETRLLDNGSIEVLMPPYSSKTKNETKQDDSKKSIPSRTYSDIKVFKVISGASLQQSQLDPQGLQSQAVHDRAAEASKNTTTSESDNLKSSSKIFKSFDKEILPLTAEGENLINKIRQQDEYKTLLARFKALFTWPTLLSTTQTSDGVGSELSTKINDYVLRMLEKKLEQKGLKQETNESSTTQNDGVAESTVSDQPDVSLSESSSAQPIKKRGRPPGKSKPRGSKLQRLDSKEPGTSDGDAIAASQSAVENETVSVDKTEEKPKRRVGRPKGSKKVNKDPIVERPKRNTQPLITDETEEEQVGAGRRPQWWKEALVAAMMAKRGIELGKEQDQPVDIAEDMDFQDQGNYSDDDWAVQSKLEMTRKRRRSGRFSKGTLATKTKTN</sequence>
<dbReference type="CDD" id="cd00167">
    <property type="entry name" value="SANT"/>
    <property type="match status" value="4"/>
</dbReference>
<feature type="domain" description="HTH myb-type" evidence="8">
    <location>
        <begin position="349"/>
        <end position="404"/>
    </location>
</feature>
<dbReference type="InterPro" id="IPR017930">
    <property type="entry name" value="Myb_dom"/>
</dbReference>
<feature type="region of interest" description="Disordered" evidence="6">
    <location>
        <begin position="58"/>
        <end position="82"/>
    </location>
</feature>
<keyword evidence="1" id="KW-0805">Transcription regulation</keyword>
<feature type="region of interest" description="Disordered" evidence="6">
    <location>
        <begin position="1206"/>
        <end position="1239"/>
    </location>
</feature>
<feature type="domain" description="Myb-like" evidence="7">
    <location>
        <begin position="456"/>
        <end position="506"/>
    </location>
</feature>
<feature type="compositionally biased region" description="Basic and acidic residues" evidence="6">
    <location>
        <begin position="1426"/>
        <end position="1436"/>
    </location>
</feature>
<feature type="compositionally biased region" description="Polar residues" evidence="6">
    <location>
        <begin position="1206"/>
        <end position="1217"/>
    </location>
</feature>
<dbReference type="PANTHER" id="PTHR46621">
    <property type="entry name" value="SNRNA-ACTIVATING PROTEIN COMPLEX SUBUNIT 4"/>
    <property type="match status" value="1"/>
</dbReference>
<feature type="compositionally biased region" description="Polar residues" evidence="6">
    <location>
        <begin position="944"/>
        <end position="953"/>
    </location>
</feature>
<reference evidence="9" key="1">
    <citation type="journal article" date="2023" name="PLoS Negl. Trop. Dis.">
        <title>A genome sequence for Biomphalaria pfeifferi, the major vector snail for the human-infecting parasite Schistosoma mansoni.</title>
        <authorList>
            <person name="Bu L."/>
            <person name="Lu L."/>
            <person name="Laidemitt M.R."/>
            <person name="Zhang S.M."/>
            <person name="Mutuku M."/>
            <person name="Mkoji G."/>
            <person name="Steinauer M."/>
            <person name="Loker E.S."/>
        </authorList>
    </citation>
    <scope>NUCLEOTIDE SEQUENCE</scope>
    <source>
        <strain evidence="9">KasaAsao</strain>
    </source>
</reference>
<dbReference type="GO" id="GO:0042795">
    <property type="term" value="P:snRNA transcription by RNA polymerase II"/>
    <property type="evidence" value="ECO:0007669"/>
    <property type="project" value="TreeGrafter"/>
</dbReference>
<dbReference type="GO" id="GO:0001006">
    <property type="term" value="F:RNA polymerase III type 3 promoter sequence-specific DNA binding"/>
    <property type="evidence" value="ECO:0007669"/>
    <property type="project" value="TreeGrafter"/>
</dbReference>
<dbReference type="PANTHER" id="PTHR46621:SF1">
    <property type="entry name" value="SNRNA-ACTIVATING PROTEIN COMPLEX SUBUNIT 4"/>
    <property type="match status" value="1"/>
</dbReference>
<dbReference type="Pfam" id="PF13921">
    <property type="entry name" value="Myb_DNA-bind_6"/>
    <property type="match status" value="1"/>
</dbReference>
<dbReference type="Pfam" id="PF00249">
    <property type="entry name" value="Myb_DNA-binding"/>
    <property type="match status" value="2"/>
</dbReference>
<feature type="compositionally biased region" description="Basic residues" evidence="6">
    <location>
        <begin position="1359"/>
        <end position="1375"/>
    </location>
</feature>
<organism evidence="9 10">
    <name type="scientific">Biomphalaria pfeifferi</name>
    <name type="common">Bloodfluke planorb</name>
    <name type="synonym">Freshwater snail</name>
    <dbReference type="NCBI Taxonomy" id="112525"/>
    <lineage>
        <taxon>Eukaryota</taxon>
        <taxon>Metazoa</taxon>
        <taxon>Spiralia</taxon>
        <taxon>Lophotrochozoa</taxon>
        <taxon>Mollusca</taxon>
        <taxon>Gastropoda</taxon>
        <taxon>Heterobranchia</taxon>
        <taxon>Euthyneura</taxon>
        <taxon>Panpulmonata</taxon>
        <taxon>Hygrophila</taxon>
        <taxon>Lymnaeoidea</taxon>
        <taxon>Planorbidae</taxon>
        <taxon>Biomphalaria</taxon>
    </lineage>
</organism>
<dbReference type="GO" id="GO:0019185">
    <property type="term" value="C:snRNA-activating protein complex"/>
    <property type="evidence" value="ECO:0007669"/>
    <property type="project" value="TreeGrafter"/>
</dbReference>
<name>A0AAD8FJ45_BIOPF</name>
<dbReference type="EMBL" id="JASAOG010000012">
    <property type="protein sequence ID" value="KAK0065838.1"/>
    <property type="molecule type" value="Genomic_DNA"/>
</dbReference>
<dbReference type="PROSITE" id="PS50090">
    <property type="entry name" value="MYB_LIKE"/>
    <property type="match status" value="3"/>
</dbReference>
<feature type="compositionally biased region" description="Polar residues" evidence="6">
    <location>
        <begin position="1327"/>
        <end position="1357"/>
    </location>
</feature>
<feature type="region of interest" description="Disordered" evidence="6">
    <location>
        <begin position="1057"/>
        <end position="1081"/>
    </location>
</feature>
<evidence type="ECO:0000313" key="10">
    <source>
        <dbReference type="Proteomes" id="UP001233172"/>
    </source>
</evidence>
<evidence type="ECO:0000256" key="5">
    <source>
        <dbReference type="SAM" id="Coils"/>
    </source>
</evidence>
<keyword evidence="2" id="KW-0238">DNA-binding</keyword>
<keyword evidence="5" id="KW-0175">Coiled coil</keyword>
<feature type="domain" description="HTH myb-type" evidence="8">
    <location>
        <begin position="514"/>
        <end position="561"/>
    </location>
</feature>
<dbReference type="PROSITE" id="PS51294">
    <property type="entry name" value="HTH_MYB"/>
    <property type="match status" value="3"/>
</dbReference>
<dbReference type="GO" id="GO:0000978">
    <property type="term" value="F:RNA polymerase II cis-regulatory region sequence-specific DNA binding"/>
    <property type="evidence" value="ECO:0007669"/>
    <property type="project" value="TreeGrafter"/>
</dbReference>
<keyword evidence="10" id="KW-1185">Reference proteome</keyword>
<feature type="region of interest" description="Disordered" evidence="6">
    <location>
        <begin position="937"/>
        <end position="958"/>
    </location>
</feature>
<dbReference type="SMART" id="SM00717">
    <property type="entry name" value="SANT"/>
    <property type="match status" value="4"/>
</dbReference>
<protein>
    <submittedName>
        <fullName evidence="9">snRNA-activating protein complex subunit 4</fullName>
    </submittedName>
</protein>
<proteinExistence type="predicted"/>
<feature type="compositionally biased region" description="Basic and acidic residues" evidence="6">
    <location>
        <begin position="1171"/>
        <end position="1182"/>
    </location>
</feature>
<dbReference type="SUPFAM" id="SSF46689">
    <property type="entry name" value="Homeodomain-like"/>
    <property type="match status" value="2"/>
</dbReference>
<comment type="caution">
    <text evidence="9">The sequence shown here is derived from an EMBL/GenBank/DDBJ whole genome shotgun (WGS) entry which is preliminary data.</text>
</comment>
<feature type="coiled-coil region" evidence="5">
    <location>
        <begin position="255"/>
        <end position="306"/>
    </location>
</feature>
<feature type="domain" description="HTH myb-type" evidence="8">
    <location>
        <begin position="456"/>
        <end position="510"/>
    </location>
</feature>
<dbReference type="Gene3D" id="1.10.10.60">
    <property type="entry name" value="Homeodomain-like"/>
    <property type="match status" value="4"/>
</dbReference>
<feature type="compositionally biased region" description="Basic residues" evidence="6">
    <location>
        <begin position="1414"/>
        <end position="1425"/>
    </location>
</feature>
<dbReference type="Proteomes" id="UP001233172">
    <property type="component" value="Unassembled WGS sequence"/>
</dbReference>
<feature type="domain" description="Myb-like" evidence="7">
    <location>
        <begin position="348"/>
        <end position="400"/>
    </location>
</feature>
<dbReference type="InterPro" id="IPR009057">
    <property type="entry name" value="Homeodomain-like_sf"/>
</dbReference>
<evidence type="ECO:0000256" key="4">
    <source>
        <dbReference type="ARBA" id="ARBA00023242"/>
    </source>
</evidence>
<accession>A0AAD8FJ45</accession>
<evidence type="ECO:0000256" key="6">
    <source>
        <dbReference type="SAM" id="MobiDB-lite"/>
    </source>
</evidence>
<dbReference type="GO" id="GO:0042796">
    <property type="term" value="P:snRNA transcription by RNA polymerase III"/>
    <property type="evidence" value="ECO:0007669"/>
    <property type="project" value="TreeGrafter"/>
</dbReference>
<feature type="compositionally biased region" description="Polar residues" evidence="6">
    <location>
        <begin position="1060"/>
        <end position="1076"/>
    </location>
</feature>
<evidence type="ECO:0000256" key="1">
    <source>
        <dbReference type="ARBA" id="ARBA00023015"/>
    </source>
</evidence>
<feature type="compositionally biased region" description="Polar residues" evidence="6">
    <location>
        <begin position="1394"/>
        <end position="1404"/>
    </location>
</feature>
<evidence type="ECO:0000259" key="7">
    <source>
        <dbReference type="PROSITE" id="PS50090"/>
    </source>
</evidence>
<gene>
    <name evidence="9" type="ORF">Bpfe_004635</name>
</gene>
<dbReference type="InterPro" id="IPR051575">
    <property type="entry name" value="Myb-like_DNA-bd"/>
</dbReference>
<reference evidence="9" key="2">
    <citation type="submission" date="2023-04" db="EMBL/GenBank/DDBJ databases">
        <authorList>
            <person name="Bu L."/>
            <person name="Lu L."/>
            <person name="Laidemitt M.R."/>
            <person name="Zhang S.M."/>
            <person name="Mutuku M."/>
            <person name="Mkoji G."/>
            <person name="Steinauer M."/>
            <person name="Loker E.S."/>
        </authorList>
    </citation>
    <scope>NUCLEOTIDE SEQUENCE</scope>
    <source>
        <strain evidence="9">KasaAsao</strain>
        <tissue evidence="9">Whole Snail</tissue>
    </source>
</reference>
<feature type="region of interest" description="Disordered" evidence="6">
    <location>
        <begin position="1481"/>
        <end position="1534"/>
    </location>
</feature>
<evidence type="ECO:0000313" key="9">
    <source>
        <dbReference type="EMBL" id="KAK0065838.1"/>
    </source>
</evidence>
<keyword evidence="4" id="KW-0539">Nucleus</keyword>
<keyword evidence="3" id="KW-0804">Transcription</keyword>
<evidence type="ECO:0000256" key="3">
    <source>
        <dbReference type="ARBA" id="ARBA00023163"/>
    </source>
</evidence>
<feature type="compositionally biased region" description="Low complexity" evidence="6">
    <location>
        <begin position="60"/>
        <end position="72"/>
    </location>
</feature>
<feature type="region of interest" description="Disordered" evidence="6">
    <location>
        <begin position="1319"/>
        <end position="1457"/>
    </location>
</feature>
<feature type="domain" description="Myb-like" evidence="7">
    <location>
        <begin position="401"/>
        <end position="452"/>
    </location>
</feature>
<evidence type="ECO:0000259" key="8">
    <source>
        <dbReference type="PROSITE" id="PS51294"/>
    </source>
</evidence>